<dbReference type="InterPro" id="IPR022669">
    <property type="entry name" value="Ribosomal_uL2_C"/>
</dbReference>
<dbReference type="Gene3D" id="4.10.950.10">
    <property type="entry name" value="Ribosomal protein L2, domain 3"/>
    <property type="match status" value="1"/>
</dbReference>
<evidence type="ECO:0000256" key="3">
    <source>
        <dbReference type="ARBA" id="ARBA00022730"/>
    </source>
</evidence>
<dbReference type="Gene3D" id="3.30.860.10">
    <property type="entry name" value="30s Ribosomal Protein S19, Chain A"/>
    <property type="match status" value="1"/>
</dbReference>
<evidence type="ECO:0000256" key="6">
    <source>
        <dbReference type="ARBA" id="ARBA00023274"/>
    </source>
</evidence>
<dbReference type="InterPro" id="IPR005732">
    <property type="entry name" value="Ribosomal_uS19_bac-type"/>
</dbReference>
<dbReference type="GO" id="GO:0005737">
    <property type="term" value="C:cytoplasm"/>
    <property type="evidence" value="ECO:0007669"/>
    <property type="project" value="UniProtKB-ARBA"/>
</dbReference>
<evidence type="ECO:0000256" key="9">
    <source>
        <dbReference type="SAM" id="MobiDB-lite"/>
    </source>
</evidence>
<dbReference type="SMART" id="SM01382">
    <property type="entry name" value="Ribosomal_L2_C"/>
    <property type="match status" value="1"/>
</dbReference>
<evidence type="ECO:0000256" key="4">
    <source>
        <dbReference type="ARBA" id="ARBA00022884"/>
    </source>
</evidence>
<sequence>MKSYKPTSKSRRQMTNINYREFLTESKPTKSLTYGFRRSVGRNSAGRITMRHKGAGHKRLYRDVDFLYNKKNVPAKIKSIEYDPNRSAFIGLAIYKDGEKRYVIIPKSVKPGMSFVVSEKAELTVGNRLPLKNIPVGTFVYNVEIKPRGGAKISRSAGIFAQVVANADGYTNLKMPSSEVRKIDENCWASVGTVSNEEHHLENYGKAGRSRWKGIRPTVRGTAMNPVDHPYGGGEGRQGRGTKRPKTMWGKVTGGRKTRGPKKYFILYFAIIKTSSLGAFCLVYMTRSIKKGLNIDERLLEKIAGKNPLQTPMIKTWKRACQISPEMIGFTFGVYNGKTHIEVLVTEDMVGHRLGEFSPTKKFMKHGGKMQKELEQKKKEAEITQAKSATEATADAKK</sequence>
<dbReference type="InterPro" id="IPR023575">
    <property type="entry name" value="Ribosomal_uS19_SF"/>
</dbReference>
<feature type="domain" description="Large ribosomal subunit protein uL2 C-terminal" evidence="11">
    <location>
        <begin position="123"/>
        <end position="252"/>
    </location>
</feature>
<dbReference type="HAMAP" id="MF_00531">
    <property type="entry name" value="Ribosomal_uS19"/>
    <property type="match status" value="1"/>
</dbReference>
<evidence type="ECO:0000256" key="1">
    <source>
        <dbReference type="ARBA" id="ARBA00005636"/>
    </source>
</evidence>
<keyword evidence="10" id="KW-0472">Membrane</keyword>
<dbReference type="InterPro" id="IPR014722">
    <property type="entry name" value="Rib_uL2_dom2"/>
</dbReference>
<reference evidence="13 14" key="1">
    <citation type="journal article" date="2015" name="Nature">
        <title>rRNA introns, odd ribosomes, and small enigmatic genomes across a large radiation of phyla.</title>
        <authorList>
            <person name="Brown C.T."/>
            <person name="Hug L.A."/>
            <person name="Thomas B.C."/>
            <person name="Sharon I."/>
            <person name="Castelle C.J."/>
            <person name="Singh A."/>
            <person name="Wilkins M.J."/>
            <person name="Williams K.H."/>
            <person name="Banfield J.F."/>
        </authorList>
    </citation>
    <scope>NUCLEOTIDE SEQUENCE [LARGE SCALE GENOMIC DNA]</scope>
</reference>
<keyword evidence="5 7" id="KW-0689">Ribosomal protein</keyword>
<dbReference type="NCBIfam" id="TIGR01171">
    <property type="entry name" value="rplB_bact"/>
    <property type="match status" value="1"/>
</dbReference>
<accession>A0A0G0E9N7</accession>
<evidence type="ECO:0000256" key="5">
    <source>
        <dbReference type="ARBA" id="ARBA00022980"/>
    </source>
</evidence>
<evidence type="ECO:0000259" key="12">
    <source>
        <dbReference type="SMART" id="SM01383"/>
    </source>
</evidence>
<dbReference type="FunFam" id="4.10.950.10:FF:000001">
    <property type="entry name" value="50S ribosomal protein L2"/>
    <property type="match status" value="1"/>
</dbReference>
<dbReference type="Proteomes" id="UP000034606">
    <property type="component" value="Unassembled WGS sequence"/>
</dbReference>
<dbReference type="FunFam" id="3.30.860.10:FF:000001">
    <property type="entry name" value="30S ribosomal protein S19"/>
    <property type="match status" value="1"/>
</dbReference>
<comment type="caution">
    <text evidence="13">The sequence shown here is derived from an EMBL/GenBank/DDBJ whole genome shotgun (WGS) entry which is preliminary data.</text>
</comment>
<keyword evidence="10" id="KW-0812">Transmembrane</keyword>
<protein>
    <recommendedName>
        <fullName evidence="7">Small ribosomal subunit protein uS19</fullName>
    </recommendedName>
</protein>
<dbReference type="PANTHER" id="PTHR13691:SF5">
    <property type="entry name" value="LARGE RIBOSOMAL SUBUNIT PROTEIN UL2M"/>
    <property type="match status" value="1"/>
</dbReference>
<dbReference type="PANTHER" id="PTHR13691">
    <property type="entry name" value="RIBOSOMAL PROTEIN L2"/>
    <property type="match status" value="1"/>
</dbReference>
<feature type="region of interest" description="Disordered" evidence="9">
    <location>
        <begin position="223"/>
        <end position="253"/>
    </location>
</feature>
<dbReference type="InterPro" id="IPR022666">
    <property type="entry name" value="Ribosomal_uL2_RNA-bd_dom"/>
</dbReference>
<dbReference type="NCBIfam" id="TIGR01050">
    <property type="entry name" value="rpsS_bact"/>
    <property type="match status" value="1"/>
</dbReference>
<dbReference type="Gene3D" id="2.40.50.140">
    <property type="entry name" value="Nucleic acid-binding proteins"/>
    <property type="match status" value="1"/>
</dbReference>
<comment type="similarity">
    <text evidence="2 7 8">Belongs to the universal ribosomal protein uS19 family.</text>
</comment>
<feature type="domain" description="Large ribosomal subunit protein uL2 RNA-binding" evidence="12">
    <location>
        <begin position="41"/>
        <end position="118"/>
    </location>
</feature>
<keyword evidence="10" id="KW-1133">Transmembrane helix</keyword>
<dbReference type="SUPFAM" id="SSF54570">
    <property type="entry name" value="Ribosomal protein S19"/>
    <property type="match status" value="1"/>
</dbReference>
<dbReference type="GO" id="GO:0002181">
    <property type="term" value="P:cytoplasmic translation"/>
    <property type="evidence" value="ECO:0007669"/>
    <property type="project" value="TreeGrafter"/>
</dbReference>
<dbReference type="SUPFAM" id="SSF50249">
    <property type="entry name" value="Nucleic acid-binding proteins"/>
    <property type="match status" value="1"/>
</dbReference>
<dbReference type="GO" id="GO:0015934">
    <property type="term" value="C:large ribosomal subunit"/>
    <property type="evidence" value="ECO:0007669"/>
    <property type="project" value="InterPro"/>
</dbReference>
<keyword evidence="4 7" id="KW-0694">RNA-binding</keyword>
<dbReference type="PROSITE" id="PS00467">
    <property type="entry name" value="RIBOSOMAL_L2"/>
    <property type="match status" value="1"/>
</dbReference>
<feature type="compositionally biased region" description="Basic and acidic residues" evidence="9">
    <location>
        <begin position="370"/>
        <end position="382"/>
    </location>
</feature>
<dbReference type="InterPro" id="IPR008991">
    <property type="entry name" value="Translation_prot_SH3-like_sf"/>
</dbReference>
<evidence type="ECO:0000256" key="7">
    <source>
        <dbReference type="HAMAP-Rule" id="MF_00531"/>
    </source>
</evidence>
<feature type="transmembrane region" description="Helical" evidence="10">
    <location>
        <begin position="265"/>
        <end position="285"/>
    </location>
</feature>
<keyword evidence="3 7" id="KW-0699">rRNA-binding</keyword>
<dbReference type="PROSITE" id="PS00323">
    <property type="entry name" value="RIBOSOMAL_S19"/>
    <property type="match status" value="1"/>
</dbReference>
<dbReference type="FunFam" id="2.30.30.30:FF:000001">
    <property type="entry name" value="50S ribosomal protein L2"/>
    <property type="match status" value="1"/>
</dbReference>
<comment type="similarity">
    <text evidence="1">Belongs to the universal ribosomal protein uL2 family.</text>
</comment>
<dbReference type="SUPFAM" id="SSF50104">
    <property type="entry name" value="Translation proteins SH3-like domain"/>
    <property type="match status" value="1"/>
</dbReference>
<dbReference type="InterPro" id="IPR002222">
    <property type="entry name" value="Ribosomal_uS19"/>
</dbReference>
<dbReference type="GO" id="GO:0019843">
    <property type="term" value="F:rRNA binding"/>
    <property type="evidence" value="ECO:0007669"/>
    <property type="project" value="UniProtKB-UniRule"/>
</dbReference>
<dbReference type="GO" id="GO:0003735">
    <property type="term" value="F:structural constituent of ribosome"/>
    <property type="evidence" value="ECO:0007669"/>
    <property type="project" value="InterPro"/>
</dbReference>
<comment type="function">
    <text evidence="7">Protein S19 forms a complex with S13 that binds strongly to the 16S ribosomal RNA.</text>
</comment>
<proteinExistence type="inferred from homology"/>
<dbReference type="Gene3D" id="2.30.30.30">
    <property type="match status" value="1"/>
</dbReference>
<evidence type="ECO:0000256" key="10">
    <source>
        <dbReference type="SAM" id="Phobius"/>
    </source>
</evidence>
<dbReference type="SMART" id="SM01383">
    <property type="entry name" value="Ribosomal_L2"/>
    <property type="match status" value="1"/>
</dbReference>
<evidence type="ECO:0000256" key="2">
    <source>
        <dbReference type="ARBA" id="ARBA00007345"/>
    </source>
</evidence>
<dbReference type="Pfam" id="PF03947">
    <property type="entry name" value="Ribosomal_L2_C"/>
    <property type="match status" value="1"/>
</dbReference>
<dbReference type="PATRIC" id="fig|1618728.3.peg.426"/>
<evidence type="ECO:0000313" key="13">
    <source>
        <dbReference type="EMBL" id="KKP97826.1"/>
    </source>
</evidence>
<dbReference type="InterPro" id="IPR022671">
    <property type="entry name" value="Ribosomal_uL2_CS"/>
</dbReference>
<dbReference type="PRINTS" id="PR00975">
    <property type="entry name" value="RIBOSOMALS19"/>
</dbReference>
<gene>
    <name evidence="7" type="primary">rpsS</name>
    <name evidence="13" type="ORF">US05_C0011G0023</name>
</gene>
<dbReference type="InterPro" id="IPR012340">
    <property type="entry name" value="NA-bd_OB-fold"/>
</dbReference>
<dbReference type="AlphaFoldDB" id="A0A0G0E9N7"/>
<dbReference type="InterPro" id="IPR020934">
    <property type="entry name" value="Ribosomal_uS19_CS"/>
</dbReference>
<dbReference type="InterPro" id="IPR005880">
    <property type="entry name" value="Ribosomal_uL2_bac/org-type"/>
</dbReference>
<dbReference type="GO" id="GO:0015935">
    <property type="term" value="C:small ribosomal subunit"/>
    <property type="evidence" value="ECO:0007669"/>
    <property type="project" value="InterPro"/>
</dbReference>
<dbReference type="Pfam" id="PF00181">
    <property type="entry name" value="Ribosomal_L2_N"/>
    <property type="match status" value="1"/>
</dbReference>
<evidence type="ECO:0000313" key="14">
    <source>
        <dbReference type="Proteomes" id="UP000034606"/>
    </source>
</evidence>
<organism evidence="13 14">
    <name type="scientific">Candidatus Nomurabacteria bacterium GW2011_GWA1_36_15</name>
    <dbReference type="NCBI Taxonomy" id="1618728"/>
    <lineage>
        <taxon>Bacteria</taxon>
        <taxon>Candidatus Nomuraibacteriota</taxon>
    </lineage>
</organism>
<name>A0A0G0E9N7_9BACT</name>
<dbReference type="InterPro" id="IPR014726">
    <property type="entry name" value="Ribosomal_uL2_dom3"/>
</dbReference>
<dbReference type="Pfam" id="PF00203">
    <property type="entry name" value="Ribosomal_S19"/>
    <property type="match status" value="1"/>
</dbReference>
<evidence type="ECO:0000256" key="8">
    <source>
        <dbReference type="RuleBase" id="RU003485"/>
    </source>
</evidence>
<dbReference type="InterPro" id="IPR002171">
    <property type="entry name" value="Ribosomal_uL2"/>
</dbReference>
<dbReference type="GO" id="GO:0016740">
    <property type="term" value="F:transferase activity"/>
    <property type="evidence" value="ECO:0007669"/>
    <property type="project" value="InterPro"/>
</dbReference>
<feature type="region of interest" description="Disordered" evidence="9">
    <location>
        <begin position="368"/>
        <end position="398"/>
    </location>
</feature>
<dbReference type="EMBL" id="LBRM01000011">
    <property type="protein sequence ID" value="KKP97826.1"/>
    <property type="molecule type" value="Genomic_DNA"/>
</dbReference>
<evidence type="ECO:0000259" key="11">
    <source>
        <dbReference type="SMART" id="SM01382"/>
    </source>
</evidence>
<keyword evidence="6 7" id="KW-0687">Ribonucleoprotein</keyword>